<dbReference type="InterPro" id="IPR036388">
    <property type="entry name" value="WH-like_DNA-bd_sf"/>
</dbReference>
<dbReference type="Gene3D" id="3.30.420.40">
    <property type="match status" value="2"/>
</dbReference>
<keyword evidence="5" id="KW-1185">Reference proteome</keyword>
<dbReference type="Gene3D" id="1.10.10.10">
    <property type="entry name" value="Winged helix-like DNA-binding domain superfamily/Winged helix DNA-binding domain"/>
    <property type="match status" value="1"/>
</dbReference>
<evidence type="ECO:0000256" key="2">
    <source>
        <dbReference type="ARBA" id="ARBA00006479"/>
    </source>
</evidence>
<comment type="function">
    <text evidence="1">Transcriptional repressor of xylose-utilizing enzymes.</text>
</comment>
<accession>A0ABX0IZL8</accession>
<comment type="caution">
    <text evidence="4">The sequence shown here is derived from an EMBL/GenBank/DDBJ whole genome shotgun (WGS) entry which is preliminary data.</text>
</comment>
<comment type="similarity">
    <text evidence="2">Belongs to the ROK (NagC/XylR) family.</text>
</comment>
<name>A0ABX0IZL8_9BACL</name>
<dbReference type="InterPro" id="IPR043129">
    <property type="entry name" value="ATPase_NBD"/>
</dbReference>
<proteinExistence type="inferred from homology"/>
<gene>
    <name evidence="4" type="ORF">G9U52_05730</name>
</gene>
<evidence type="ECO:0000256" key="1">
    <source>
        <dbReference type="ARBA" id="ARBA00002486"/>
    </source>
</evidence>
<evidence type="ECO:0000313" key="5">
    <source>
        <dbReference type="Proteomes" id="UP001165962"/>
    </source>
</evidence>
<dbReference type="InterPro" id="IPR000600">
    <property type="entry name" value="ROK"/>
</dbReference>
<evidence type="ECO:0000256" key="3">
    <source>
        <dbReference type="ARBA" id="ARBA00022629"/>
    </source>
</evidence>
<dbReference type="Proteomes" id="UP001165962">
    <property type="component" value="Unassembled WGS sequence"/>
</dbReference>
<dbReference type="EMBL" id="JAAOIW010000002">
    <property type="protein sequence ID" value="NHN29327.1"/>
    <property type="molecule type" value="Genomic_DNA"/>
</dbReference>
<dbReference type="RefSeq" id="WP_166147181.1">
    <property type="nucleotide sequence ID" value="NZ_JAAOIW010000002.1"/>
</dbReference>
<dbReference type="SUPFAM" id="SSF46785">
    <property type="entry name" value="Winged helix' DNA-binding domain"/>
    <property type="match status" value="1"/>
</dbReference>
<dbReference type="Pfam" id="PF00480">
    <property type="entry name" value="ROK"/>
    <property type="match status" value="1"/>
</dbReference>
<dbReference type="PANTHER" id="PTHR18964">
    <property type="entry name" value="ROK (REPRESSOR, ORF, KINASE) FAMILY"/>
    <property type="match status" value="1"/>
</dbReference>
<dbReference type="InterPro" id="IPR036390">
    <property type="entry name" value="WH_DNA-bd_sf"/>
</dbReference>
<reference evidence="4" key="1">
    <citation type="submission" date="2020-03" db="EMBL/GenBank/DDBJ databases">
        <title>Draft sequencing of Paenibacilllus sp. S3N08.</title>
        <authorList>
            <person name="Kim D.-U."/>
        </authorList>
    </citation>
    <scope>NUCLEOTIDE SEQUENCE</scope>
    <source>
        <strain evidence="4">S3N08</strain>
    </source>
</reference>
<keyword evidence="3" id="KW-0119">Carbohydrate metabolism</keyword>
<organism evidence="4 5">
    <name type="scientific">Paenibacillus agricola</name>
    <dbReference type="NCBI Taxonomy" id="2716264"/>
    <lineage>
        <taxon>Bacteria</taxon>
        <taxon>Bacillati</taxon>
        <taxon>Bacillota</taxon>
        <taxon>Bacilli</taxon>
        <taxon>Bacillales</taxon>
        <taxon>Paenibacillaceae</taxon>
        <taxon>Paenibacillus</taxon>
    </lineage>
</organism>
<dbReference type="PANTHER" id="PTHR18964:SF149">
    <property type="entry name" value="BIFUNCTIONAL UDP-N-ACETYLGLUCOSAMINE 2-EPIMERASE_N-ACETYLMANNOSAMINE KINASE"/>
    <property type="match status" value="1"/>
</dbReference>
<evidence type="ECO:0000313" key="4">
    <source>
        <dbReference type="EMBL" id="NHN29327.1"/>
    </source>
</evidence>
<dbReference type="CDD" id="cd24076">
    <property type="entry name" value="ASKHA_ATPase_ROK_BsXylR-like"/>
    <property type="match status" value="1"/>
</dbReference>
<protein>
    <submittedName>
        <fullName evidence="4">ROK family protein</fullName>
    </submittedName>
</protein>
<dbReference type="SUPFAM" id="SSF53067">
    <property type="entry name" value="Actin-like ATPase domain"/>
    <property type="match status" value="1"/>
</dbReference>
<keyword evidence="3" id="KW-0859">Xylose metabolism</keyword>
<sequence length="393" mass="42364">MAKSKGRGPTLAKDINRKLVYKQIKHERSTSRVGVAKQLQLNKNTVNSIVDELVAAGFVQEFGLQETNTAGRKPVIIRFNAQSKWAIGVQLTSTVMHWVVTDLYANPLDSFSVALASSTPEQVVAALLVGINRLAAQYSPAHCIGICLGIPGLMGAGGSKVIRSSHLGWHDVPILSMLQNKIDISIQLDNSVKLASLGELWHGSGQGLAHFVYAYFGNGVSSGIIIHETIFRGESNAAGELGHMIIDPEGPLCGCGNRGCLEALVSIPALLTRMGRIAEKAISLDWVFAELASGNPQVAAEFEQAGRYIGQALSYVVNLLNPKLIICDGPLMQASAYMFPFIEEELKSRCLWITSDQVTLVRSKLFPLASCIGAAASVIQSWEEGMDSFQSIE</sequence>